<reference evidence="3" key="2">
    <citation type="submission" date="2020-10" db="UniProtKB">
        <authorList>
            <consortium name="WormBaseParasite"/>
        </authorList>
    </citation>
    <scope>IDENTIFICATION</scope>
</reference>
<dbReference type="AlphaFoldDB" id="A0A7E4V0H9"/>
<keyword evidence="2" id="KW-1185">Reference proteome</keyword>
<accession>A0A7E4V0H9</accession>
<evidence type="ECO:0000313" key="3">
    <source>
        <dbReference type="WBParaSite" id="Pan_g15029.t1"/>
    </source>
</evidence>
<keyword evidence="1" id="KW-0732">Signal</keyword>
<protein>
    <submittedName>
        <fullName evidence="3">DUF4296 domain-containing protein</fullName>
    </submittedName>
</protein>
<sequence>MQPRTLYTLLLMLVIIGSALGSYPRELEATPIELRQWIVNSLRHFERGQFYGRDLGLAKDLLMRFSPDPYSFHELYNLPLDELCRIVSAYYKLAPLRSLNDDLKEKYFDLRNELWHHLHFEI</sequence>
<name>A0A7E4V0H9_PANRE</name>
<dbReference type="WBParaSite" id="Pan_g15029.t1">
    <property type="protein sequence ID" value="Pan_g15029.t1"/>
    <property type="gene ID" value="Pan_g15029"/>
</dbReference>
<proteinExistence type="predicted"/>
<organism evidence="2 3">
    <name type="scientific">Panagrellus redivivus</name>
    <name type="common">Microworm</name>
    <dbReference type="NCBI Taxonomy" id="6233"/>
    <lineage>
        <taxon>Eukaryota</taxon>
        <taxon>Metazoa</taxon>
        <taxon>Ecdysozoa</taxon>
        <taxon>Nematoda</taxon>
        <taxon>Chromadorea</taxon>
        <taxon>Rhabditida</taxon>
        <taxon>Tylenchina</taxon>
        <taxon>Panagrolaimomorpha</taxon>
        <taxon>Panagrolaimoidea</taxon>
        <taxon>Panagrolaimidae</taxon>
        <taxon>Panagrellus</taxon>
    </lineage>
</organism>
<feature type="signal peptide" evidence="1">
    <location>
        <begin position="1"/>
        <end position="21"/>
    </location>
</feature>
<evidence type="ECO:0000256" key="1">
    <source>
        <dbReference type="SAM" id="SignalP"/>
    </source>
</evidence>
<dbReference type="Proteomes" id="UP000492821">
    <property type="component" value="Unassembled WGS sequence"/>
</dbReference>
<evidence type="ECO:0000313" key="2">
    <source>
        <dbReference type="Proteomes" id="UP000492821"/>
    </source>
</evidence>
<feature type="chain" id="PRO_5028850131" evidence="1">
    <location>
        <begin position="22"/>
        <end position="122"/>
    </location>
</feature>
<reference evidence="2" key="1">
    <citation type="journal article" date="2013" name="Genetics">
        <title>The draft genome and transcriptome of Panagrellus redivivus are shaped by the harsh demands of a free-living lifestyle.</title>
        <authorList>
            <person name="Srinivasan J."/>
            <person name="Dillman A.R."/>
            <person name="Macchietto M.G."/>
            <person name="Heikkinen L."/>
            <person name="Lakso M."/>
            <person name="Fracchia K.M."/>
            <person name="Antoshechkin I."/>
            <person name="Mortazavi A."/>
            <person name="Wong G."/>
            <person name="Sternberg P.W."/>
        </authorList>
    </citation>
    <scope>NUCLEOTIDE SEQUENCE [LARGE SCALE GENOMIC DNA]</scope>
    <source>
        <strain evidence="2">MT8872</strain>
    </source>
</reference>